<accession>A0A0H3ZT09</accession>
<dbReference type="EMBL" id="KP795522">
    <property type="protein sequence ID" value="AKN37034.1"/>
    <property type="molecule type" value="Genomic_DNA"/>
</dbReference>
<proteinExistence type="predicted"/>
<name>A0A0H3ZT09_9VIBR</name>
<reference evidence="1" key="1">
    <citation type="journal article" date="2015" name="MBio">
        <title>Eco-Evolutionary Dynamics of Episomes among Ecologically Cohesive Bacterial Populations.</title>
        <authorList>
            <person name="Xue H."/>
            <person name="Cordero O.X."/>
            <person name="Camas F.M."/>
            <person name="Trimble W."/>
            <person name="Meyer F."/>
            <person name="Guglielmini J."/>
            <person name="Rocha E.P."/>
            <person name="Polz M.F."/>
        </authorList>
    </citation>
    <scope>NUCLEOTIDE SEQUENCE</scope>
    <source>
        <strain evidence="1">FF_61</strain>
    </source>
</reference>
<organism evidence="1">
    <name type="scientific">Vibrio cyclitrophicus</name>
    <dbReference type="NCBI Taxonomy" id="47951"/>
    <lineage>
        <taxon>Bacteria</taxon>
        <taxon>Pseudomonadati</taxon>
        <taxon>Pseudomonadota</taxon>
        <taxon>Gammaproteobacteria</taxon>
        <taxon>Vibrionales</taxon>
        <taxon>Vibrionaceae</taxon>
        <taxon>Vibrio</taxon>
    </lineage>
</organism>
<evidence type="ECO:0000313" key="1">
    <source>
        <dbReference type="EMBL" id="AKN37034.1"/>
    </source>
</evidence>
<dbReference type="AlphaFoldDB" id="A0A0H3ZT09"/>
<protein>
    <submittedName>
        <fullName evidence="1">Uncharacterized protein</fullName>
    </submittedName>
</protein>
<sequence length="50" mass="5420">MAKTIQVAEDLAISKYMEINGVRCEVEAASFTPAIFEGQATHHAKGKQAQ</sequence>